<evidence type="ECO:0000256" key="2">
    <source>
        <dbReference type="ARBA" id="ARBA00022723"/>
    </source>
</evidence>
<accession>A0ABU1DE07</accession>
<evidence type="ECO:0000313" key="5">
    <source>
        <dbReference type="EMBL" id="MDR4306291.1"/>
    </source>
</evidence>
<keyword evidence="4" id="KW-0460">Magnesium</keyword>
<dbReference type="SUPFAM" id="SSF55811">
    <property type="entry name" value="Nudix"/>
    <property type="match status" value="1"/>
</dbReference>
<keyword evidence="2" id="KW-0479">Metal-binding</keyword>
<comment type="caution">
    <text evidence="5">The sequence shown here is derived from an EMBL/GenBank/DDBJ whole genome shotgun (WGS) entry which is preliminary data.</text>
</comment>
<reference evidence="5" key="1">
    <citation type="submission" date="2020-10" db="EMBL/GenBank/DDBJ databases">
        <authorList>
            <person name="Abbas A."/>
            <person name="Razzaq R."/>
            <person name="Waqas M."/>
            <person name="Abbas N."/>
            <person name="Nielsen T.K."/>
            <person name="Hansen L.H."/>
            <person name="Hussain S."/>
            <person name="Shahid M."/>
        </authorList>
    </citation>
    <scope>NUCLEOTIDE SEQUENCE</scope>
    <source>
        <strain evidence="5">S14</strain>
    </source>
</reference>
<dbReference type="PANTHER" id="PTHR12629">
    <property type="entry name" value="DIPHOSPHOINOSITOL POLYPHOSPHATE PHOSPHOHYDROLASE"/>
    <property type="match status" value="1"/>
</dbReference>
<dbReference type="InterPro" id="IPR047198">
    <property type="entry name" value="DDP-like_NUDIX"/>
</dbReference>
<evidence type="ECO:0000256" key="4">
    <source>
        <dbReference type="ARBA" id="ARBA00022842"/>
    </source>
</evidence>
<name>A0ABU1DE07_9HYPH</name>
<dbReference type="Proteomes" id="UP001181622">
    <property type="component" value="Unassembled WGS sequence"/>
</dbReference>
<keyword evidence="3 5" id="KW-0378">Hydrolase</keyword>
<keyword evidence="6" id="KW-1185">Reference proteome</keyword>
<dbReference type="CDD" id="cd04666">
    <property type="entry name" value="NUDIX_DIPP2_like_Nudt4"/>
    <property type="match status" value="1"/>
</dbReference>
<dbReference type="GO" id="GO:0016787">
    <property type="term" value="F:hydrolase activity"/>
    <property type="evidence" value="ECO:0007669"/>
    <property type="project" value="UniProtKB-KW"/>
</dbReference>
<evidence type="ECO:0000313" key="6">
    <source>
        <dbReference type="Proteomes" id="UP001181622"/>
    </source>
</evidence>
<evidence type="ECO:0000256" key="3">
    <source>
        <dbReference type="ARBA" id="ARBA00022801"/>
    </source>
</evidence>
<proteinExistence type="predicted"/>
<organism evidence="5 6">
    <name type="scientific">Chelatococcus sambhunathii</name>
    <dbReference type="NCBI Taxonomy" id="363953"/>
    <lineage>
        <taxon>Bacteria</taxon>
        <taxon>Pseudomonadati</taxon>
        <taxon>Pseudomonadota</taxon>
        <taxon>Alphaproteobacteria</taxon>
        <taxon>Hyphomicrobiales</taxon>
        <taxon>Chelatococcaceae</taxon>
        <taxon>Chelatococcus</taxon>
    </lineage>
</organism>
<dbReference type="PANTHER" id="PTHR12629:SF0">
    <property type="entry name" value="DIPHOSPHOINOSITOL-POLYPHOSPHATE DIPHOSPHATASE"/>
    <property type="match status" value="1"/>
</dbReference>
<gene>
    <name evidence="5" type="ORF">IHQ68_06625</name>
</gene>
<dbReference type="Gene3D" id="3.90.79.10">
    <property type="entry name" value="Nucleoside Triphosphate Pyrophosphohydrolase"/>
    <property type="match status" value="1"/>
</dbReference>
<dbReference type="EMBL" id="JADBEO010000010">
    <property type="protein sequence ID" value="MDR4306291.1"/>
    <property type="molecule type" value="Genomic_DNA"/>
</dbReference>
<dbReference type="InterPro" id="IPR015797">
    <property type="entry name" value="NUDIX_hydrolase-like_dom_sf"/>
</dbReference>
<protein>
    <submittedName>
        <fullName evidence="5">NUDIX hydrolase</fullName>
    </submittedName>
</protein>
<sequence length="120" mass="13562">MLITTRETRRWMVPRGWLIKKLGPLGTGLREAFEEAGVAGEGGPAIGSFRYLKRLRSGQSQAVRVELFAMAVNEQADDWPERAERIREWYPHARAAELVEEPELRELLAVFPEKLASGAD</sequence>
<comment type="cofactor">
    <cofactor evidence="1">
        <name>Mg(2+)</name>
        <dbReference type="ChEBI" id="CHEBI:18420"/>
    </cofactor>
</comment>
<evidence type="ECO:0000256" key="1">
    <source>
        <dbReference type="ARBA" id="ARBA00001946"/>
    </source>
</evidence>